<evidence type="ECO:0000313" key="1">
    <source>
        <dbReference type="EMBL" id="AXA27538.1"/>
    </source>
</evidence>
<organism evidence="1 2">
    <name type="scientific">Pseudomonas putida</name>
    <name type="common">Arthrobacter siderocapsulatus</name>
    <dbReference type="NCBI Taxonomy" id="303"/>
    <lineage>
        <taxon>Bacteria</taxon>
        <taxon>Pseudomonadati</taxon>
        <taxon>Pseudomonadota</taxon>
        <taxon>Gammaproteobacteria</taxon>
        <taxon>Pseudomonadales</taxon>
        <taxon>Pseudomonadaceae</taxon>
        <taxon>Pseudomonas</taxon>
    </lineage>
</organism>
<dbReference type="Proteomes" id="UP000251617">
    <property type="component" value="Chromosome"/>
</dbReference>
<name>A0AAD0LB42_PSEPU</name>
<gene>
    <name evidence="1" type="ORF">C1S65_04625</name>
</gene>
<accession>A0AAD0LB42</accession>
<dbReference type="EMBL" id="CP030750">
    <property type="protein sequence ID" value="AXA27538.1"/>
    <property type="molecule type" value="Genomic_DNA"/>
</dbReference>
<evidence type="ECO:0000313" key="2">
    <source>
        <dbReference type="Proteomes" id="UP000251617"/>
    </source>
</evidence>
<protein>
    <submittedName>
        <fullName evidence="1">Uncharacterized protein</fullName>
    </submittedName>
</protein>
<reference evidence="1 2" key="1">
    <citation type="submission" date="2018-06" db="EMBL/GenBank/DDBJ databases">
        <title>The genome of Pseudomonas putida NX-1, a lignin degrader.</title>
        <authorList>
            <person name="Xu Z."/>
        </authorList>
    </citation>
    <scope>NUCLEOTIDE SEQUENCE [LARGE SCALE GENOMIC DNA]</scope>
    <source>
        <strain evidence="1 2">NX-1</strain>
    </source>
</reference>
<dbReference type="AlphaFoldDB" id="A0AAD0LB42"/>
<sequence>MPLLARRKSHFRGIKRVWPLAIVGSGDFQKWGRAHAHAVLPLAGACSQRSGPFLKGLTAITKKYME</sequence>
<proteinExistence type="predicted"/>